<dbReference type="GO" id="GO:0033013">
    <property type="term" value="P:tetrapyrrole metabolic process"/>
    <property type="evidence" value="ECO:0007669"/>
    <property type="project" value="UniProtKB-ARBA"/>
</dbReference>
<evidence type="ECO:0000256" key="1">
    <source>
        <dbReference type="ARBA" id="ARBA00004141"/>
    </source>
</evidence>
<dbReference type="Proteomes" id="UP000612349">
    <property type="component" value="Unassembled WGS sequence"/>
</dbReference>
<comment type="caution">
    <text evidence="7">The sequence shown here is derived from an EMBL/GenBank/DDBJ whole genome shotgun (WGS) entry which is preliminary data.</text>
</comment>
<organism evidence="7 8">
    <name type="scientific">Croceicoccus mobilis</name>
    <dbReference type="NCBI Taxonomy" id="1703339"/>
    <lineage>
        <taxon>Bacteria</taxon>
        <taxon>Pseudomonadati</taxon>
        <taxon>Pseudomonadota</taxon>
        <taxon>Alphaproteobacteria</taxon>
        <taxon>Sphingomonadales</taxon>
        <taxon>Erythrobacteraceae</taxon>
        <taxon>Croceicoccus</taxon>
    </lineage>
</organism>
<name>A0A916YY06_9SPHN</name>
<proteinExistence type="inferred from homology"/>
<sequence length="177" mass="19743">MEDNREPQSAERIPHVPSYRQKSMLWWAMLCVPLVTILGLASGQLSGSGVGDPWFDALVKPALFPPGWVFGVVWTILYVMMGFSLAMVLASSRRGRKSAAVKMFAVQLAANLCWSPIFFGLHQIALAFFWILLMIVLVLATIALFVRVSRLAAALLLPYLAWICFAAVLNLQFWQVN</sequence>
<comment type="similarity">
    <text evidence="2">Belongs to the TspO/BZRP family.</text>
</comment>
<keyword evidence="8" id="KW-1185">Reference proteome</keyword>
<dbReference type="PANTHER" id="PTHR10057:SF0">
    <property type="entry name" value="TRANSLOCATOR PROTEIN"/>
    <property type="match status" value="1"/>
</dbReference>
<dbReference type="PANTHER" id="PTHR10057">
    <property type="entry name" value="PERIPHERAL-TYPE BENZODIAZEPINE RECEPTOR"/>
    <property type="match status" value="1"/>
</dbReference>
<feature type="transmembrane region" description="Helical" evidence="6">
    <location>
        <begin position="127"/>
        <end position="146"/>
    </location>
</feature>
<dbReference type="EMBL" id="BMIP01000002">
    <property type="protein sequence ID" value="GGD65205.1"/>
    <property type="molecule type" value="Genomic_DNA"/>
</dbReference>
<evidence type="ECO:0000256" key="3">
    <source>
        <dbReference type="ARBA" id="ARBA00022692"/>
    </source>
</evidence>
<dbReference type="Pfam" id="PF03073">
    <property type="entry name" value="TspO_MBR"/>
    <property type="match status" value="1"/>
</dbReference>
<keyword evidence="4 6" id="KW-1133">Transmembrane helix</keyword>
<accession>A0A916YY06</accession>
<keyword evidence="3 6" id="KW-0812">Transmembrane</keyword>
<keyword evidence="5 6" id="KW-0472">Membrane</keyword>
<dbReference type="RefSeq" id="WP_066775402.1">
    <property type="nucleotide sequence ID" value="NZ_BMIP01000002.1"/>
</dbReference>
<comment type="subcellular location">
    <subcellularLocation>
        <location evidence="1">Membrane</location>
        <topology evidence="1">Multi-pass membrane protein</topology>
    </subcellularLocation>
</comment>
<feature type="transmembrane region" description="Helical" evidence="6">
    <location>
        <begin position="153"/>
        <end position="174"/>
    </location>
</feature>
<reference evidence="7" key="1">
    <citation type="journal article" date="2014" name="Int. J. Syst. Evol. Microbiol.">
        <title>Complete genome sequence of Corynebacterium casei LMG S-19264T (=DSM 44701T), isolated from a smear-ripened cheese.</title>
        <authorList>
            <consortium name="US DOE Joint Genome Institute (JGI-PGF)"/>
            <person name="Walter F."/>
            <person name="Albersmeier A."/>
            <person name="Kalinowski J."/>
            <person name="Ruckert C."/>
        </authorList>
    </citation>
    <scope>NUCLEOTIDE SEQUENCE</scope>
    <source>
        <strain evidence="7">CGMCC 1.15360</strain>
    </source>
</reference>
<evidence type="ECO:0000313" key="7">
    <source>
        <dbReference type="EMBL" id="GGD65205.1"/>
    </source>
</evidence>
<dbReference type="GO" id="GO:0016020">
    <property type="term" value="C:membrane"/>
    <property type="evidence" value="ECO:0007669"/>
    <property type="project" value="UniProtKB-SubCell"/>
</dbReference>
<evidence type="ECO:0000256" key="2">
    <source>
        <dbReference type="ARBA" id="ARBA00007524"/>
    </source>
</evidence>
<feature type="transmembrane region" description="Helical" evidence="6">
    <location>
        <begin position="101"/>
        <end position="121"/>
    </location>
</feature>
<evidence type="ECO:0008006" key="9">
    <source>
        <dbReference type="Google" id="ProtNLM"/>
    </source>
</evidence>
<evidence type="ECO:0000256" key="4">
    <source>
        <dbReference type="ARBA" id="ARBA00022989"/>
    </source>
</evidence>
<reference evidence="7" key="2">
    <citation type="submission" date="2020-09" db="EMBL/GenBank/DDBJ databases">
        <authorList>
            <person name="Sun Q."/>
            <person name="Zhou Y."/>
        </authorList>
    </citation>
    <scope>NUCLEOTIDE SEQUENCE</scope>
    <source>
        <strain evidence="7">CGMCC 1.15360</strain>
    </source>
</reference>
<dbReference type="Gene3D" id="1.20.1260.100">
    <property type="entry name" value="TspO/MBR protein"/>
    <property type="match status" value="1"/>
</dbReference>
<dbReference type="AlphaFoldDB" id="A0A916YY06"/>
<protein>
    <recommendedName>
        <fullName evidence="9">Tryptophan-rich sensory protein</fullName>
    </recommendedName>
</protein>
<feature type="transmembrane region" description="Helical" evidence="6">
    <location>
        <begin position="25"/>
        <end position="47"/>
    </location>
</feature>
<evidence type="ECO:0000313" key="8">
    <source>
        <dbReference type="Proteomes" id="UP000612349"/>
    </source>
</evidence>
<evidence type="ECO:0000256" key="6">
    <source>
        <dbReference type="SAM" id="Phobius"/>
    </source>
</evidence>
<gene>
    <name evidence="7" type="ORF">GCM10010990_13390</name>
</gene>
<dbReference type="InterPro" id="IPR038330">
    <property type="entry name" value="TspO/MBR-related_sf"/>
</dbReference>
<dbReference type="PIRSF" id="PIRSF005859">
    <property type="entry name" value="PBR"/>
    <property type="match status" value="1"/>
</dbReference>
<evidence type="ECO:0000256" key="5">
    <source>
        <dbReference type="ARBA" id="ARBA00023136"/>
    </source>
</evidence>
<dbReference type="OrthoDB" id="9795496at2"/>
<dbReference type="InterPro" id="IPR004307">
    <property type="entry name" value="TspO_MBR"/>
</dbReference>
<dbReference type="CDD" id="cd15904">
    <property type="entry name" value="TSPO_MBR"/>
    <property type="match status" value="1"/>
</dbReference>
<feature type="transmembrane region" description="Helical" evidence="6">
    <location>
        <begin position="67"/>
        <end position="89"/>
    </location>
</feature>
<dbReference type="FunFam" id="1.20.1260.100:FF:000001">
    <property type="entry name" value="translocator protein 2"/>
    <property type="match status" value="1"/>
</dbReference>